<dbReference type="Proteomes" id="UP001165740">
    <property type="component" value="Chromosome 4"/>
</dbReference>
<evidence type="ECO:0000256" key="6">
    <source>
        <dbReference type="ARBA" id="ARBA00022840"/>
    </source>
</evidence>
<dbReference type="OrthoDB" id="10060499at2759"/>
<evidence type="ECO:0000256" key="2">
    <source>
        <dbReference type="ARBA" id="ARBA00007519"/>
    </source>
</evidence>
<dbReference type="InterPro" id="IPR010339">
    <property type="entry name" value="TIP49_P-loop"/>
</dbReference>
<dbReference type="PANTHER" id="PTHR11093">
    <property type="entry name" value="RUVB-RELATED REPTIN AND PONTIN"/>
    <property type="match status" value="1"/>
</dbReference>
<comment type="similarity">
    <text evidence="2 8">Belongs to the RuvB family.</text>
</comment>
<evidence type="ECO:0000313" key="12">
    <source>
        <dbReference type="Proteomes" id="UP001165740"/>
    </source>
</evidence>
<dbReference type="EnsemblMetazoa" id="BGLB000927-RB">
    <property type="protein sequence ID" value="BGLB000927-PB"/>
    <property type="gene ID" value="BGLB000927"/>
</dbReference>
<dbReference type="InterPro" id="IPR003593">
    <property type="entry name" value="AAA+_ATPase"/>
</dbReference>
<dbReference type="FunFam" id="1.10.8.60:FF:000010">
    <property type="entry name" value="RuvB-like helicase"/>
    <property type="match status" value="1"/>
</dbReference>
<dbReference type="InterPro" id="IPR041048">
    <property type="entry name" value="RuvB-like_C"/>
</dbReference>
<evidence type="ECO:0000259" key="9">
    <source>
        <dbReference type="SMART" id="SM00382"/>
    </source>
</evidence>
<dbReference type="Gene3D" id="2.40.50.360">
    <property type="entry name" value="RuvB-like helicase, domain II"/>
    <property type="match status" value="1"/>
</dbReference>
<keyword evidence="6 8" id="KW-0067">ATP-binding</keyword>
<reference evidence="13" key="2">
    <citation type="submission" date="2023-09" db="UniProtKB">
        <authorList>
            <consortium name="RefSeq"/>
        </authorList>
    </citation>
    <scope>IDENTIFICATION</scope>
</reference>
<keyword evidence="8" id="KW-0804">Transcription</keyword>
<dbReference type="SUPFAM" id="SSF52540">
    <property type="entry name" value="P-loop containing nucleoside triphosphate hydrolases"/>
    <property type="match status" value="1"/>
</dbReference>
<dbReference type="FunFam" id="2.40.50.360:FF:000001">
    <property type="entry name" value="RuvB-like helicase"/>
    <property type="match status" value="1"/>
</dbReference>
<dbReference type="InterPro" id="IPR027238">
    <property type="entry name" value="RuvB-like"/>
</dbReference>
<evidence type="ECO:0000313" key="11">
    <source>
        <dbReference type="Proteomes" id="UP000076420"/>
    </source>
</evidence>
<evidence type="ECO:0000256" key="8">
    <source>
        <dbReference type="RuleBase" id="RU363048"/>
    </source>
</evidence>
<dbReference type="GO" id="GO:0005634">
    <property type="term" value="C:nucleus"/>
    <property type="evidence" value="ECO:0007669"/>
    <property type="project" value="UniProtKB-SubCell"/>
</dbReference>
<dbReference type="SMART" id="SM00382">
    <property type="entry name" value="AAA"/>
    <property type="match status" value="1"/>
</dbReference>
<evidence type="ECO:0000256" key="4">
    <source>
        <dbReference type="ARBA" id="ARBA00022801"/>
    </source>
</evidence>
<dbReference type="Gene3D" id="1.10.8.60">
    <property type="match status" value="1"/>
</dbReference>
<dbReference type="GO" id="GO:0005524">
    <property type="term" value="F:ATP binding"/>
    <property type="evidence" value="ECO:0007669"/>
    <property type="project" value="UniProtKB-KW"/>
</dbReference>
<reference evidence="10" key="1">
    <citation type="submission" date="2020-05" db="UniProtKB">
        <authorList>
            <consortium name="EnsemblMetazoa"/>
        </authorList>
    </citation>
    <scope>IDENTIFICATION</scope>
    <source>
        <strain evidence="10">BB02</strain>
    </source>
</reference>
<gene>
    <name evidence="10" type="primary">106054037</name>
    <name evidence="13" type="synonym">LOC106054037</name>
</gene>
<keyword evidence="12" id="KW-1185">Reference proteome</keyword>
<evidence type="ECO:0000256" key="5">
    <source>
        <dbReference type="ARBA" id="ARBA00022806"/>
    </source>
</evidence>
<protein>
    <recommendedName>
        <fullName evidence="8">RuvB-like helicase</fullName>
        <ecNumber evidence="8">3.6.4.12</ecNumber>
    </recommendedName>
</protein>
<dbReference type="EC" id="3.6.4.12" evidence="8"/>
<keyword evidence="5 8" id="KW-0347">Helicase</keyword>
<dbReference type="InterPro" id="IPR042487">
    <property type="entry name" value="RuvBL1/2_DNA/RNA_bd_dom"/>
</dbReference>
<dbReference type="GO" id="GO:0003678">
    <property type="term" value="F:DNA helicase activity"/>
    <property type="evidence" value="ECO:0007669"/>
    <property type="project" value="UniProtKB-EC"/>
</dbReference>
<dbReference type="Pfam" id="PF06068">
    <property type="entry name" value="TIP49"/>
    <property type="match status" value="1"/>
</dbReference>
<sequence>MKIEEVKSTSKAQRIASHSHIKGLGLDENGYAIQSSSGLVGQELAREAAGVVVELIRSKKMAGRAVLLAGPPGTGKTAIALAIAQELGSKVPFCPMVGSEVYSSEIKKTEVLMENFRRAIGLRIKETKEVYEGEVTELTPAETENPMGGYGKTVSHVVIGLKTAKGTKQLKLDPSIYESLQKEKVEVGDVIYIEANSGAVKRQGRSDNYATEYDLEAEEYVPLPKGDVHKKKEVIQDVTLHDLDVANARPQGGQDIMSMMGQLMKPKKTEITDKLRKEINKVVNKYIDQGIAELVPGVLFIDEVHMLDIECFTYLHRALESTIAPIVIFATNRGKCVIKGTEDIVAPHGMPLDLLDRIMIVRTLPYSQEEMTQILKIRAQIEGIQIDDEALKKLAMTGVKSTLRYAVQMLTPANVMSRINGKDSVTKEEVEEVGDLFFDAKSSAKILAEQEDKYMK</sequence>
<dbReference type="STRING" id="6526.A0A2C9JD95"/>
<keyword evidence="8" id="KW-0805">Transcription regulation</keyword>
<evidence type="ECO:0000313" key="10">
    <source>
        <dbReference type="EnsemblMetazoa" id="BGLB000927-PB"/>
    </source>
</evidence>
<dbReference type="Gene3D" id="3.40.50.300">
    <property type="entry name" value="P-loop containing nucleotide triphosphate hydrolases"/>
    <property type="match status" value="1"/>
</dbReference>
<dbReference type="VEuPathDB" id="VectorBase:BGLB000927"/>
<name>A0A2C9JD95_BIOGL</name>
<dbReference type="InterPro" id="IPR027417">
    <property type="entry name" value="P-loop_NTPase"/>
</dbReference>
<dbReference type="GeneID" id="106054037"/>
<keyword evidence="4 8" id="KW-0378">Hydrolase</keyword>
<feature type="domain" description="AAA+ ATPase" evidence="9">
    <location>
        <begin position="62"/>
        <end position="365"/>
    </location>
</feature>
<keyword evidence="3 8" id="KW-0547">Nucleotide-binding</keyword>
<organism evidence="10 11">
    <name type="scientific">Biomphalaria glabrata</name>
    <name type="common">Bloodfluke planorb</name>
    <name type="synonym">Freshwater snail</name>
    <dbReference type="NCBI Taxonomy" id="6526"/>
    <lineage>
        <taxon>Eukaryota</taxon>
        <taxon>Metazoa</taxon>
        <taxon>Spiralia</taxon>
        <taxon>Lophotrochozoa</taxon>
        <taxon>Mollusca</taxon>
        <taxon>Gastropoda</taxon>
        <taxon>Heterobranchia</taxon>
        <taxon>Euthyneura</taxon>
        <taxon>Panpulmonata</taxon>
        <taxon>Hygrophila</taxon>
        <taxon>Lymnaeoidea</taxon>
        <taxon>Planorbidae</taxon>
        <taxon>Biomphalaria</taxon>
    </lineage>
</organism>
<dbReference type="RefSeq" id="XP_013065195.1">
    <property type="nucleotide sequence ID" value="XM_013209741.2"/>
</dbReference>
<evidence type="ECO:0000256" key="3">
    <source>
        <dbReference type="ARBA" id="ARBA00022741"/>
    </source>
</evidence>
<dbReference type="Proteomes" id="UP000076420">
    <property type="component" value="Unassembled WGS sequence"/>
</dbReference>
<dbReference type="AlphaFoldDB" id="A0A2C9JD95"/>
<comment type="subcellular location">
    <subcellularLocation>
        <location evidence="1">Nucleus</location>
    </subcellularLocation>
</comment>
<dbReference type="OMA" id="RTLPYNK"/>
<evidence type="ECO:0000256" key="1">
    <source>
        <dbReference type="ARBA" id="ARBA00004123"/>
    </source>
</evidence>
<dbReference type="KEGG" id="bgt:106054037"/>
<dbReference type="VEuPathDB" id="VectorBase:BGLAX_049672"/>
<accession>A0A2C9JD95</accession>
<evidence type="ECO:0000256" key="7">
    <source>
        <dbReference type="ARBA" id="ARBA00023242"/>
    </source>
</evidence>
<keyword evidence="7 8" id="KW-0539">Nucleus</keyword>
<proteinExistence type="inferred from homology"/>
<comment type="catalytic activity">
    <reaction evidence="8">
        <text>ATP + H2O = ADP + phosphate + H(+)</text>
        <dbReference type="Rhea" id="RHEA:13065"/>
        <dbReference type="ChEBI" id="CHEBI:15377"/>
        <dbReference type="ChEBI" id="CHEBI:15378"/>
        <dbReference type="ChEBI" id="CHEBI:30616"/>
        <dbReference type="ChEBI" id="CHEBI:43474"/>
        <dbReference type="ChEBI" id="CHEBI:456216"/>
        <dbReference type="EC" id="3.6.4.12"/>
    </reaction>
</comment>
<dbReference type="GO" id="GO:0016787">
    <property type="term" value="F:hydrolase activity"/>
    <property type="evidence" value="ECO:0007669"/>
    <property type="project" value="UniProtKB-KW"/>
</dbReference>
<evidence type="ECO:0000313" key="13">
    <source>
        <dbReference type="RefSeq" id="XP_013065195.1"/>
    </source>
</evidence>
<dbReference type="Pfam" id="PF17856">
    <property type="entry name" value="TIP49_C"/>
    <property type="match status" value="1"/>
</dbReference>